<name>A0A699WV15_TANCI</name>
<organism evidence="1">
    <name type="scientific">Tanacetum cinerariifolium</name>
    <name type="common">Dalmatian daisy</name>
    <name type="synonym">Chrysanthemum cinerariifolium</name>
    <dbReference type="NCBI Taxonomy" id="118510"/>
    <lineage>
        <taxon>Eukaryota</taxon>
        <taxon>Viridiplantae</taxon>
        <taxon>Streptophyta</taxon>
        <taxon>Embryophyta</taxon>
        <taxon>Tracheophyta</taxon>
        <taxon>Spermatophyta</taxon>
        <taxon>Magnoliopsida</taxon>
        <taxon>eudicotyledons</taxon>
        <taxon>Gunneridae</taxon>
        <taxon>Pentapetalae</taxon>
        <taxon>asterids</taxon>
        <taxon>campanulids</taxon>
        <taxon>Asterales</taxon>
        <taxon>Asteraceae</taxon>
        <taxon>Asteroideae</taxon>
        <taxon>Anthemideae</taxon>
        <taxon>Anthemidinae</taxon>
        <taxon>Tanacetum</taxon>
    </lineage>
</organism>
<evidence type="ECO:0000313" key="1">
    <source>
        <dbReference type="EMBL" id="GFD51602.1"/>
    </source>
</evidence>
<dbReference type="AlphaFoldDB" id="A0A699WV15"/>
<comment type="caution">
    <text evidence="1">The sequence shown here is derived from an EMBL/GenBank/DDBJ whole genome shotgun (WGS) entry which is preliminary data.</text>
</comment>
<feature type="non-terminal residue" evidence="1">
    <location>
        <position position="1"/>
    </location>
</feature>
<accession>A0A699WV15</accession>
<protein>
    <submittedName>
        <fullName evidence="1">Uncharacterized protein</fullName>
    </submittedName>
</protein>
<reference evidence="1" key="1">
    <citation type="journal article" date="2019" name="Sci. Rep.">
        <title>Draft genome of Tanacetum cinerariifolium, the natural source of mosquito coil.</title>
        <authorList>
            <person name="Yamashiro T."/>
            <person name="Shiraishi A."/>
            <person name="Satake H."/>
            <person name="Nakayama K."/>
        </authorList>
    </citation>
    <scope>NUCLEOTIDE SEQUENCE</scope>
</reference>
<sequence>HEARNLILDAIKDFMSVPHSSGAIAAFDPELLTLVNSPWPLEWDEEMERQNPGWSAWHGVWAKMMELPISEGRLKRLRDAGDVPTD</sequence>
<gene>
    <name evidence="1" type="ORF">Tci_923571</name>
</gene>
<dbReference type="EMBL" id="BKCJ011772161">
    <property type="protein sequence ID" value="GFD51602.1"/>
    <property type="molecule type" value="Genomic_DNA"/>
</dbReference>
<feature type="non-terminal residue" evidence="1">
    <location>
        <position position="86"/>
    </location>
</feature>
<proteinExistence type="predicted"/>